<dbReference type="PROSITE" id="PS50977">
    <property type="entry name" value="HTH_TETR_2"/>
    <property type="match status" value="1"/>
</dbReference>
<dbReference type="InterPro" id="IPR001647">
    <property type="entry name" value="HTH_TetR"/>
</dbReference>
<dbReference type="InterPro" id="IPR050109">
    <property type="entry name" value="HTH-type_TetR-like_transc_reg"/>
</dbReference>
<evidence type="ECO:0000313" key="6">
    <source>
        <dbReference type="EMBL" id="MBY8337682.1"/>
    </source>
</evidence>
<evidence type="ECO:0000259" key="5">
    <source>
        <dbReference type="PROSITE" id="PS50977"/>
    </source>
</evidence>
<evidence type="ECO:0000313" key="7">
    <source>
        <dbReference type="Proteomes" id="UP000759298"/>
    </source>
</evidence>
<dbReference type="PANTHER" id="PTHR30055:SF234">
    <property type="entry name" value="HTH-TYPE TRANSCRIPTIONAL REGULATOR BETI"/>
    <property type="match status" value="1"/>
</dbReference>
<evidence type="ECO:0000256" key="4">
    <source>
        <dbReference type="PROSITE-ProRule" id="PRU00335"/>
    </source>
</evidence>
<keyword evidence="2 4" id="KW-0238">DNA-binding</keyword>
<evidence type="ECO:0000256" key="3">
    <source>
        <dbReference type="ARBA" id="ARBA00023163"/>
    </source>
</evidence>
<name>A0ABS7PF16_9SPHN</name>
<accession>A0ABS7PF16</accession>
<dbReference type="InterPro" id="IPR009057">
    <property type="entry name" value="Homeodomain-like_sf"/>
</dbReference>
<evidence type="ECO:0000256" key="2">
    <source>
        <dbReference type="ARBA" id="ARBA00023125"/>
    </source>
</evidence>
<keyword evidence="3" id="KW-0804">Transcription</keyword>
<keyword evidence="7" id="KW-1185">Reference proteome</keyword>
<dbReference type="RefSeq" id="WP_222825202.1">
    <property type="nucleotide sequence ID" value="NZ_JAHWXP010000003.1"/>
</dbReference>
<sequence length="210" mass="23606">MNKRRGPGRPRKSDTDTSAAIADAGRRRFATRGYEATSLREIASDANIDVALIGYRFGGKVGLWKSIVSQSAKDLHAALDQALVETQARSARERLRHAMRAFIDYQLAHPDMPRLLLRDITIDSERNDWLLDELSLPLHRYFFDLAQAAAAECERDVHHLQFRVANFIYAAASTVARRVRLAKLVDNVADDRAFEAALEDTLIDGALRCE</sequence>
<protein>
    <submittedName>
        <fullName evidence="6">TetR family transcriptional regulator</fullName>
    </submittedName>
</protein>
<reference evidence="6 7" key="1">
    <citation type="submission" date="2021-07" db="EMBL/GenBank/DDBJ databases">
        <title>Alteriqipengyuania abyssalis NZ-12B nov, sp.nov isolated from deep sea sponge in pacific ocean.</title>
        <authorList>
            <person name="Tareen S."/>
            <person name="Wink J."/>
        </authorList>
    </citation>
    <scope>NUCLEOTIDE SEQUENCE [LARGE SCALE GENOMIC DNA]</scope>
    <source>
        <strain evidence="6 7">NZ-12B</strain>
    </source>
</reference>
<evidence type="ECO:0000256" key="1">
    <source>
        <dbReference type="ARBA" id="ARBA00023015"/>
    </source>
</evidence>
<dbReference type="SUPFAM" id="SSF48498">
    <property type="entry name" value="Tetracyclin repressor-like, C-terminal domain"/>
    <property type="match status" value="1"/>
</dbReference>
<gene>
    <name evidence="6" type="ORF">KYN89_11580</name>
</gene>
<dbReference type="Pfam" id="PF00440">
    <property type="entry name" value="TetR_N"/>
    <property type="match status" value="1"/>
</dbReference>
<feature type="domain" description="HTH tetR-type" evidence="5">
    <location>
        <begin position="15"/>
        <end position="75"/>
    </location>
</feature>
<organism evidence="6 7">
    <name type="scientific">Alteriqipengyuania abyssalis</name>
    <dbReference type="NCBI Taxonomy" id="2860200"/>
    <lineage>
        <taxon>Bacteria</taxon>
        <taxon>Pseudomonadati</taxon>
        <taxon>Pseudomonadota</taxon>
        <taxon>Alphaproteobacteria</taxon>
        <taxon>Sphingomonadales</taxon>
        <taxon>Erythrobacteraceae</taxon>
        <taxon>Alteriqipengyuania</taxon>
    </lineage>
</organism>
<proteinExistence type="predicted"/>
<dbReference type="Gene3D" id="1.10.357.10">
    <property type="entry name" value="Tetracycline Repressor, domain 2"/>
    <property type="match status" value="1"/>
</dbReference>
<dbReference type="SUPFAM" id="SSF46689">
    <property type="entry name" value="Homeodomain-like"/>
    <property type="match status" value="1"/>
</dbReference>
<feature type="DNA-binding region" description="H-T-H motif" evidence="4">
    <location>
        <begin position="38"/>
        <end position="57"/>
    </location>
</feature>
<dbReference type="EMBL" id="JAHWXP010000003">
    <property type="protein sequence ID" value="MBY8337682.1"/>
    <property type="molecule type" value="Genomic_DNA"/>
</dbReference>
<dbReference type="Proteomes" id="UP000759298">
    <property type="component" value="Unassembled WGS sequence"/>
</dbReference>
<comment type="caution">
    <text evidence="6">The sequence shown here is derived from an EMBL/GenBank/DDBJ whole genome shotgun (WGS) entry which is preliminary data.</text>
</comment>
<dbReference type="InterPro" id="IPR036271">
    <property type="entry name" value="Tet_transcr_reg_TetR-rel_C_sf"/>
</dbReference>
<dbReference type="PANTHER" id="PTHR30055">
    <property type="entry name" value="HTH-TYPE TRANSCRIPTIONAL REGULATOR RUTR"/>
    <property type="match status" value="1"/>
</dbReference>
<keyword evidence="1" id="KW-0805">Transcription regulation</keyword>